<evidence type="ECO:0000313" key="2">
    <source>
        <dbReference type="EMBL" id="MFD0797474.1"/>
    </source>
</evidence>
<dbReference type="Proteomes" id="UP001597012">
    <property type="component" value="Unassembled WGS sequence"/>
</dbReference>
<dbReference type="InterPro" id="IPR059177">
    <property type="entry name" value="GH29D-like_dom"/>
</dbReference>
<keyword evidence="3" id="KW-1185">Reference proteome</keyword>
<dbReference type="Pfam" id="PF13290">
    <property type="entry name" value="CHB_HEX_C_1"/>
    <property type="match status" value="1"/>
</dbReference>
<gene>
    <name evidence="2" type="ORF">ACFQZJ_08380</name>
</gene>
<feature type="domain" description="GH29D-like beta-sandwich" evidence="1">
    <location>
        <begin position="57"/>
        <end position="103"/>
    </location>
</feature>
<proteinExistence type="predicted"/>
<comment type="caution">
    <text evidence="2">The sequence shown here is derived from an EMBL/GenBank/DDBJ whole genome shotgun (WGS) entry which is preliminary data.</text>
</comment>
<dbReference type="RefSeq" id="WP_379933798.1">
    <property type="nucleotide sequence ID" value="NZ_JBHTHY010000006.1"/>
</dbReference>
<name>A0ABW3B4F7_9FLAO</name>
<organism evidence="2 3">
    <name type="scientific">Maribacter chungangensis</name>
    <dbReference type="NCBI Taxonomy" id="1069117"/>
    <lineage>
        <taxon>Bacteria</taxon>
        <taxon>Pseudomonadati</taxon>
        <taxon>Bacteroidota</taxon>
        <taxon>Flavobacteriia</taxon>
        <taxon>Flavobacteriales</taxon>
        <taxon>Flavobacteriaceae</taxon>
        <taxon>Maribacter</taxon>
    </lineage>
</organism>
<accession>A0ABW3B4F7</accession>
<evidence type="ECO:0000259" key="1">
    <source>
        <dbReference type="Pfam" id="PF13290"/>
    </source>
</evidence>
<dbReference type="EMBL" id="JBHTHY010000006">
    <property type="protein sequence ID" value="MFD0797474.1"/>
    <property type="molecule type" value="Genomic_DNA"/>
</dbReference>
<evidence type="ECO:0000313" key="3">
    <source>
        <dbReference type="Proteomes" id="UP001597012"/>
    </source>
</evidence>
<dbReference type="PROSITE" id="PS51257">
    <property type="entry name" value="PROKAR_LIPOPROTEIN"/>
    <property type="match status" value="1"/>
</dbReference>
<sequence length="269" mass="30227">MRSTLYAIVCFCVVLSSCKEKEVVVYADSNIFELAPPKISVDSLLFKSNARLNAIFNMEGSEIRYTTDGSEVTRKSPLYQQPIAVTEPSEFKFRSFHPHYLPSKSVGTRLLKVQKDVSTAKVTLTPQPDVNYKGSGAKGLVDLRKGTTQFRAGDYWMGFQGKQIRVLLDFEKETFLTKLIVSSLKDHGSWIFLPRSIRVFANKKEEIGMVSVSVPTTTEPKGISLLDVPVTAGNYKSIEVHFDLMETIPEWHQGKGTAPFFFIDEILVE</sequence>
<protein>
    <submittedName>
        <fullName evidence="2">Chitobiase/beta-hexosaminidase C-terminal domain-containing protein</fullName>
    </submittedName>
</protein>
<reference evidence="3" key="1">
    <citation type="journal article" date="2019" name="Int. J. Syst. Evol. Microbiol.">
        <title>The Global Catalogue of Microorganisms (GCM) 10K type strain sequencing project: providing services to taxonomists for standard genome sequencing and annotation.</title>
        <authorList>
            <consortium name="The Broad Institute Genomics Platform"/>
            <consortium name="The Broad Institute Genome Sequencing Center for Infectious Disease"/>
            <person name="Wu L."/>
            <person name="Ma J."/>
        </authorList>
    </citation>
    <scope>NUCLEOTIDE SEQUENCE [LARGE SCALE GENOMIC DNA]</scope>
    <source>
        <strain evidence="3">CCUG 61948</strain>
    </source>
</reference>